<dbReference type="Gene3D" id="1.20.5.170">
    <property type="match status" value="1"/>
</dbReference>
<feature type="coiled-coil region" evidence="11">
    <location>
        <begin position="992"/>
        <end position="1072"/>
    </location>
</feature>
<evidence type="ECO:0000256" key="5">
    <source>
        <dbReference type="ARBA" id="ARBA00022741"/>
    </source>
</evidence>
<dbReference type="EMBL" id="OU015567">
    <property type="protein sequence ID" value="CAG5114040.1"/>
    <property type="molecule type" value="Genomic_DNA"/>
</dbReference>
<dbReference type="Gene3D" id="1.20.5.730">
    <property type="entry name" value="Single helix bin"/>
    <property type="match status" value="1"/>
</dbReference>
<evidence type="ECO:0000256" key="2">
    <source>
        <dbReference type="ARBA" id="ARBA00022527"/>
    </source>
</evidence>
<keyword evidence="7 10" id="KW-0067">ATP-binding</keyword>
<reference evidence="16 17" key="1">
    <citation type="submission" date="2021-04" db="EMBL/GenBank/DDBJ databases">
        <authorList>
            <person name="Bliznina A."/>
        </authorList>
    </citation>
    <scope>NUCLEOTIDE SEQUENCE [LARGE SCALE GENOMIC DNA]</scope>
</reference>
<feature type="binding site" evidence="10">
    <location>
        <position position="101"/>
    </location>
    <ligand>
        <name>ATP</name>
        <dbReference type="ChEBI" id="CHEBI:30616"/>
    </ligand>
</feature>
<keyword evidence="3" id="KW-0597">Phosphoprotein</keyword>
<dbReference type="InterPro" id="IPR000961">
    <property type="entry name" value="AGC-kinase_C"/>
</dbReference>
<feature type="domain" description="PH" evidence="15">
    <location>
        <begin position="1091"/>
        <end position="1284"/>
    </location>
</feature>
<evidence type="ECO:0000259" key="13">
    <source>
        <dbReference type="SMART" id="SM00133"/>
    </source>
</evidence>
<dbReference type="InterPro" id="IPR001849">
    <property type="entry name" value="PH_domain"/>
</dbReference>
<evidence type="ECO:0000256" key="3">
    <source>
        <dbReference type="ARBA" id="ARBA00022553"/>
    </source>
</evidence>
<feature type="domain" description="Protein kinase" evidence="14">
    <location>
        <begin position="72"/>
        <end position="337"/>
    </location>
</feature>
<dbReference type="PROSITE" id="PS00108">
    <property type="entry name" value="PROTEIN_KINASE_ST"/>
    <property type="match status" value="1"/>
</dbReference>
<feature type="compositionally biased region" description="Polar residues" evidence="12">
    <location>
        <begin position="1288"/>
        <end position="1311"/>
    </location>
</feature>
<dbReference type="InterPro" id="IPR000719">
    <property type="entry name" value="Prot_kinase_dom"/>
</dbReference>
<dbReference type="InterPro" id="IPR057529">
    <property type="entry name" value="MRCK/ROCK_PH"/>
</dbReference>
<comment type="catalytic activity">
    <reaction evidence="8">
        <text>L-threonyl-[protein] + ATP = O-phospho-L-threonyl-[protein] + ADP + H(+)</text>
        <dbReference type="Rhea" id="RHEA:46608"/>
        <dbReference type="Rhea" id="RHEA-COMP:11060"/>
        <dbReference type="Rhea" id="RHEA-COMP:11605"/>
        <dbReference type="ChEBI" id="CHEBI:15378"/>
        <dbReference type="ChEBI" id="CHEBI:30013"/>
        <dbReference type="ChEBI" id="CHEBI:30616"/>
        <dbReference type="ChEBI" id="CHEBI:61977"/>
        <dbReference type="ChEBI" id="CHEBI:456216"/>
        <dbReference type="EC" id="2.7.11.1"/>
    </reaction>
</comment>
<evidence type="ECO:0000256" key="10">
    <source>
        <dbReference type="PROSITE-ProRule" id="PRU10141"/>
    </source>
</evidence>
<dbReference type="InterPro" id="IPR008271">
    <property type="entry name" value="Ser/Thr_kinase_AS"/>
</dbReference>
<evidence type="ECO:0000256" key="12">
    <source>
        <dbReference type="SAM" id="MobiDB-lite"/>
    </source>
</evidence>
<gene>
    <name evidence="16" type="ORF">OKIOD_LOCUS16887</name>
</gene>
<dbReference type="SUPFAM" id="SSF56112">
    <property type="entry name" value="Protein kinase-like (PK-like)"/>
    <property type="match status" value="1"/>
</dbReference>
<dbReference type="EC" id="2.7.11.1" evidence="1"/>
<dbReference type="Gene3D" id="3.30.200.20">
    <property type="entry name" value="Phosphorylase Kinase, domain 1"/>
    <property type="match status" value="1"/>
</dbReference>
<dbReference type="SMART" id="SM00233">
    <property type="entry name" value="PH"/>
    <property type="match status" value="1"/>
</dbReference>
<evidence type="ECO:0000259" key="14">
    <source>
        <dbReference type="SMART" id="SM00220"/>
    </source>
</evidence>
<evidence type="ECO:0000256" key="6">
    <source>
        <dbReference type="ARBA" id="ARBA00022777"/>
    </source>
</evidence>
<evidence type="ECO:0000256" key="8">
    <source>
        <dbReference type="ARBA" id="ARBA00047899"/>
    </source>
</evidence>
<dbReference type="InterPro" id="IPR017441">
    <property type="entry name" value="Protein_kinase_ATP_BS"/>
</dbReference>
<evidence type="ECO:0000256" key="4">
    <source>
        <dbReference type="ARBA" id="ARBA00022679"/>
    </source>
</evidence>
<dbReference type="PANTHER" id="PTHR22988:SF71">
    <property type="entry name" value="CITRON RHO-INTERACTING KINASE"/>
    <property type="match status" value="1"/>
</dbReference>
<feature type="region of interest" description="Disordered" evidence="12">
    <location>
        <begin position="405"/>
        <end position="475"/>
    </location>
</feature>
<dbReference type="PROSITE" id="PS00107">
    <property type="entry name" value="PROTEIN_KINASE_ATP"/>
    <property type="match status" value="1"/>
</dbReference>
<keyword evidence="5 10" id="KW-0547">Nucleotide-binding</keyword>
<dbReference type="Gene3D" id="3.30.60.20">
    <property type="match status" value="1"/>
</dbReference>
<dbReference type="PANTHER" id="PTHR22988">
    <property type="entry name" value="MYOTONIC DYSTROPHY S/T KINASE-RELATED"/>
    <property type="match status" value="1"/>
</dbReference>
<keyword evidence="6" id="KW-0418">Kinase</keyword>
<keyword evidence="11" id="KW-0175">Coiled coil</keyword>
<dbReference type="InterPro" id="IPR050839">
    <property type="entry name" value="Rho-assoc_Ser/Thr_Kinase"/>
</dbReference>
<comment type="catalytic activity">
    <reaction evidence="9">
        <text>L-seryl-[protein] + ATP = O-phospho-L-seryl-[protein] + ADP + H(+)</text>
        <dbReference type="Rhea" id="RHEA:17989"/>
        <dbReference type="Rhea" id="RHEA-COMP:9863"/>
        <dbReference type="Rhea" id="RHEA-COMP:11604"/>
        <dbReference type="ChEBI" id="CHEBI:15378"/>
        <dbReference type="ChEBI" id="CHEBI:29999"/>
        <dbReference type="ChEBI" id="CHEBI:30616"/>
        <dbReference type="ChEBI" id="CHEBI:83421"/>
        <dbReference type="ChEBI" id="CHEBI:456216"/>
        <dbReference type="EC" id="2.7.11.1"/>
    </reaction>
</comment>
<dbReference type="InterPro" id="IPR011009">
    <property type="entry name" value="Kinase-like_dom_sf"/>
</dbReference>
<feature type="coiled-coil region" evidence="11">
    <location>
        <begin position="527"/>
        <end position="966"/>
    </location>
</feature>
<dbReference type="Gene3D" id="1.10.510.10">
    <property type="entry name" value="Transferase(Phosphotransferase) domain 1"/>
    <property type="match status" value="1"/>
</dbReference>
<dbReference type="Pfam" id="PF00069">
    <property type="entry name" value="Pkinase"/>
    <property type="match status" value="1"/>
</dbReference>
<proteinExistence type="predicted"/>
<feature type="compositionally biased region" description="Basic and acidic residues" evidence="12">
    <location>
        <begin position="441"/>
        <end position="475"/>
    </location>
</feature>
<dbReference type="SMART" id="SM00133">
    <property type="entry name" value="S_TK_X"/>
    <property type="match status" value="1"/>
</dbReference>
<keyword evidence="4" id="KW-0808">Transferase</keyword>
<feature type="domain" description="AGC-kinase C-terminal" evidence="13">
    <location>
        <begin position="340"/>
        <end position="400"/>
    </location>
</feature>
<feature type="compositionally biased region" description="Polar residues" evidence="12">
    <location>
        <begin position="420"/>
        <end position="438"/>
    </location>
</feature>
<sequence length="1311" mass="152500">MNTEPKEKVLHELLYDKRGKFNVDVLLDCIVALYNDCNSPAIKANTNIKKFIERLEPFINKVQNARPRISDYQKIKIIGRGAFGEVQLCRHKTTKKVCAMKILSKTEVTKRSDTAFFWEERDIMATTTSPWVVKMYEAFQDKKHLYIVMEFMPGGDLVNVLGNYEFPDKWAIFYTAEAVLAINAIHEMGYIHRDIKPENMLLDAGGHLKIADFGTCMKMDAKKKVRNDNAVGTPDYISPEVLQSQGKMAVYGREVDFWSLGVVIYEMLYGDPPFYSDGLVGTYGKILDHQNSLKFPDDVPQNNFQKVAQDLIRKFLTYQDQRLGARGIEPIKKHPFFINDEWTWDNIRESVPPYAVEITSEIDTKHFDEIEERESSTEAFAVPKTYLGNHLNFVGFSYSDDPKWIQPGANRNTSSSSSSKPPLNHQQSLPSRASTSALTDGRSRELENQLRDKEKELRNKNTKIDQLERSRADADGRVRELEQEIRKLESFTKESSRSQEENLQKVFTLEADISSLKSKLAEQSQFHRRDQEKIKMLTRELQDEKDKLQSTLDSQSAQRREVQQQKYAYTELDNQVRDLTAKHNSAKMENAKLREELKNERDRMSSSQSREQMKIVTLESELKQAKFSLTEVKESSERDAKRLRSELDMVTRRKQALEQESQLRKRKIEELNGDLAQMRDSNMKAARTEASRTRMALEEDAQKMREAMRDLEDKCAKSEFENRQKEDRIVLLERDNADFANRQNEQKARAEAISRENHELKIQLEQARRDHENRIRTESRQKSDQFEAEIGSLTELLEREKKKSETLEKQLGELHDQHETQQYFATLYKSQVREKKDELEDEKANIEALNGRIQQLEQEKAKMNVAHMKMTEERQQRFNQELDRLANESTGISQRELEDAKSRIRELEQALFNANDSYEEIDRENKMLQLKIEETEGLEEAYANLQNQWQEEKSELEKKLNQEILLKKQSVNKLVQVMTKKPTETPISGKNKKNLKEELKKAERKLKDYEVAKADDNRNHLNIVKNKDREIEDLRDIIQKESANLEERQMENEALKMELETARKNLEEMKATNTLGRSGNLSISTMSLESGRKEGWLEIPSARGISSTRRDGGWVKVYVILSDDRLFFYAKMEDYQAHKPKKIIELSKLYHVRAVTRNDAFRAKEHEIPRMFQIMYGEQGLTMGDPNSKYAHKFVNITYRTPAECDFENCQEGQLWGIVRAPQAVACQKCNHKYHASHVAPNSPDYMRVPQCRGIVAEEMLVLAPDIGDQNDWLRCLMKKIEKAPPGNQGSQPQFNRHSPMTTSIKSRLKR</sequence>
<name>A0ABN7TCX9_OIKDI</name>
<evidence type="ECO:0000313" key="17">
    <source>
        <dbReference type="Proteomes" id="UP001158576"/>
    </source>
</evidence>
<dbReference type="Pfam" id="PF25346">
    <property type="entry name" value="PH_MRCK"/>
    <property type="match status" value="1"/>
</dbReference>
<keyword evidence="17" id="KW-1185">Reference proteome</keyword>
<evidence type="ECO:0000259" key="15">
    <source>
        <dbReference type="SMART" id="SM00233"/>
    </source>
</evidence>
<evidence type="ECO:0000256" key="1">
    <source>
        <dbReference type="ARBA" id="ARBA00012513"/>
    </source>
</evidence>
<feature type="region of interest" description="Disordered" evidence="12">
    <location>
        <begin position="1284"/>
        <end position="1311"/>
    </location>
</feature>
<evidence type="ECO:0000313" key="16">
    <source>
        <dbReference type="EMBL" id="CAG5114040.1"/>
    </source>
</evidence>
<evidence type="ECO:0000256" key="11">
    <source>
        <dbReference type="SAM" id="Coils"/>
    </source>
</evidence>
<dbReference type="InterPro" id="IPR011993">
    <property type="entry name" value="PH-like_dom_sf"/>
</dbReference>
<dbReference type="Gene3D" id="2.30.29.30">
    <property type="entry name" value="Pleckstrin-homology domain (PH domain)/Phosphotyrosine-binding domain (PTB)"/>
    <property type="match status" value="1"/>
</dbReference>
<dbReference type="SMART" id="SM00220">
    <property type="entry name" value="S_TKc"/>
    <property type="match status" value="1"/>
</dbReference>
<keyword evidence="2" id="KW-0723">Serine/threonine-protein kinase</keyword>
<evidence type="ECO:0000256" key="7">
    <source>
        <dbReference type="ARBA" id="ARBA00022840"/>
    </source>
</evidence>
<evidence type="ECO:0000256" key="9">
    <source>
        <dbReference type="ARBA" id="ARBA00048679"/>
    </source>
</evidence>
<dbReference type="Proteomes" id="UP001158576">
    <property type="component" value="Chromosome 2"/>
</dbReference>
<organism evidence="16 17">
    <name type="scientific">Oikopleura dioica</name>
    <name type="common">Tunicate</name>
    <dbReference type="NCBI Taxonomy" id="34765"/>
    <lineage>
        <taxon>Eukaryota</taxon>
        <taxon>Metazoa</taxon>
        <taxon>Chordata</taxon>
        <taxon>Tunicata</taxon>
        <taxon>Appendicularia</taxon>
        <taxon>Copelata</taxon>
        <taxon>Oikopleuridae</taxon>
        <taxon>Oikopleura</taxon>
    </lineage>
</organism>
<protein>
    <recommendedName>
        <fullName evidence="1">non-specific serine/threonine protein kinase</fullName>
        <ecNumber evidence="1">2.7.11.1</ecNumber>
    </recommendedName>
</protein>
<accession>A0ABN7TCX9</accession>
<dbReference type="SUPFAM" id="SSF50729">
    <property type="entry name" value="PH domain-like"/>
    <property type="match status" value="1"/>
</dbReference>